<keyword evidence="2" id="KW-0560">Oxidoreductase</keyword>
<dbReference type="InterPro" id="IPR029068">
    <property type="entry name" value="Glyas_Bleomycin-R_OHBP_Dase"/>
</dbReference>
<dbReference type="PANTHER" id="PTHR36437">
    <property type="entry name" value="GLYOXALASE/BLEOMYCIN RESISTANCE PROTEIN/DIOXYGENASE"/>
    <property type="match status" value="1"/>
</dbReference>
<dbReference type="InterPro" id="IPR004360">
    <property type="entry name" value="Glyas_Fos-R_dOase_dom"/>
</dbReference>
<organism evidence="2 3">
    <name type="scientific">Mesorhizobium qingshengii</name>
    <dbReference type="NCBI Taxonomy" id="1165689"/>
    <lineage>
        <taxon>Bacteria</taxon>
        <taxon>Pseudomonadati</taxon>
        <taxon>Pseudomonadota</taxon>
        <taxon>Alphaproteobacteria</taxon>
        <taxon>Hyphomicrobiales</taxon>
        <taxon>Phyllobacteriaceae</taxon>
        <taxon>Mesorhizobium</taxon>
    </lineage>
</organism>
<dbReference type="OrthoDB" id="9794917at2"/>
<keyword evidence="2" id="KW-0223">Dioxygenase</keyword>
<dbReference type="PANTHER" id="PTHR36437:SF2">
    <property type="entry name" value="GLYOXALASE_BLEOMYCIN RESISTANCE PROTEIN_DIOXYGENASE"/>
    <property type="match status" value="1"/>
</dbReference>
<dbReference type="Gene3D" id="3.10.180.10">
    <property type="entry name" value="2,3-Dihydroxybiphenyl 1,2-Dioxygenase, domain 1"/>
    <property type="match status" value="1"/>
</dbReference>
<accession>A0A1G5Y4M5</accession>
<dbReference type="Pfam" id="PF00903">
    <property type="entry name" value="Glyoxalase"/>
    <property type="match status" value="1"/>
</dbReference>
<name>A0A1G5Y4M5_9HYPH</name>
<protein>
    <submittedName>
        <fullName evidence="2">Catechol 2,3-dioxygenase</fullName>
    </submittedName>
</protein>
<dbReference type="RefSeq" id="WP_091578630.1">
    <property type="nucleotide sequence ID" value="NZ_FMXM01000008.1"/>
</dbReference>
<dbReference type="AlphaFoldDB" id="A0A1G5Y4M5"/>
<dbReference type="EMBL" id="FMXM01000008">
    <property type="protein sequence ID" value="SDA77569.1"/>
    <property type="molecule type" value="Genomic_DNA"/>
</dbReference>
<gene>
    <name evidence="2" type="ORF">SAMN02927914_02899</name>
</gene>
<dbReference type="PROSITE" id="PS51819">
    <property type="entry name" value="VOC"/>
    <property type="match status" value="1"/>
</dbReference>
<evidence type="ECO:0000259" key="1">
    <source>
        <dbReference type="PROSITE" id="PS51819"/>
    </source>
</evidence>
<dbReference type="InterPro" id="IPR037523">
    <property type="entry name" value="VOC_core"/>
</dbReference>
<dbReference type="GO" id="GO:0051213">
    <property type="term" value="F:dioxygenase activity"/>
    <property type="evidence" value="ECO:0007669"/>
    <property type="project" value="UniProtKB-KW"/>
</dbReference>
<dbReference type="Proteomes" id="UP000198588">
    <property type="component" value="Unassembled WGS sequence"/>
</dbReference>
<dbReference type="CDD" id="cd07263">
    <property type="entry name" value="VOC_like"/>
    <property type="match status" value="1"/>
</dbReference>
<dbReference type="SUPFAM" id="SSF54593">
    <property type="entry name" value="Glyoxalase/Bleomycin resistance protein/Dihydroxybiphenyl dioxygenase"/>
    <property type="match status" value="1"/>
</dbReference>
<proteinExistence type="predicted"/>
<evidence type="ECO:0000313" key="2">
    <source>
        <dbReference type="EMBL" id="SDA77569.1"/>
    </source>
</evidence>
<reference evidence="2 3" key="1">
    <citation type="submission" date="2016-10" db="EMBL/GenBank/DDBJ databases">
        <authorList>
            <person name="de Groot N.N."/>
        </authorList>
    </citation>
    <scope>NUCLEOTIDE SEQUENCE [LARGE SCALE GENOMIC DNA]</scope>
    <source>
        <strain evidence="2 3">CGMCC 1.12097</strain>
    </source>
</reference>
<feature type="domain" description="VOC" evidence="1">
    <location>
        <begin position="9"/>
        <end position="133"/>
    </location>
</feature>
<sequence>MTGFAEHRRVATVALVVTSYDEAIAWYVERLGFQLAEDVDLGGGKRWVTVAPANGQGARLLLAEASDEAQRNSIGNQTGGRVFLFLETDDFARDHAAMLEKGVEFREVPRFESYGTVAVFADLHGNLWDLIEPKR</sequence>
<evidence type="ECO:0000313" key="3">
    <source>
        <dbReference type="Proteomes" id="UP000198588"/>
    </source>
</evidence>
<dbReference type="STRING" id="1165689.SAMN02927914_02899"/>